<sequence>MSASDDLYTTAVHAGRASVHALGKHAPPIDLSSTYPFDDMDAAARSLTELAHGAATAKTPVYARLHNPTVARAEQAVAELEGATDTVAYASGMAAVTAVLMATRTLRDDNATPHVVAVRPIYGTTDHLLTSNLLGIDVSWAAPNAIAEAMRPTTALVMIETPANPTLDLVDIQAVTDQAGDVPVVVDSTFAPPVIQRPLEHGATLSLHSATKFLGGHGDVIGGVVSTSDADWAAALRHVRVATGALLHPHAAYLMHRSMPTLPARVERAQSTATALADRLEAHPAVQAVHFPGYDTAPCYTRQMDGPGTLISFELGTYDAARATVEAVSLITAAVSLGSTDTLIQHPASLTHGVVSDDAKSDHGITPGLVRLSVGLESADALWADLEQALEACAVAVYAVENAATPVQV</sequence>
<name>A0A2H3NPU2_9BACT</name>
<dbReference type="AlphaFoldDB" id="A0A2H3NPU2"/>
<dbReference type="GO" id="GO:0030170">
    <property type="term" value="F:pyridoxal phosphate binding"/>
    <property type="evidence" value="ECO:0007669"/>
    <property type="project" value="InterPro"/>
</dbReference>
<gene>
    <name evidence="5" type="ORF">CRI93_06380</name>
</gene>
<dbReference type="OrthoDB" id="9803729at2"/>
<dbReference type="SUPFAM" id="SSF53383">
    <property type="entry name" value="PLP-dependent transferases"/>
    <property type="match status" value="1"/>
</dbReference>
<evidence type="ECO:0000313" key="6">
    <source>
        <dbReference type="Proteomes" id="UP000221024"/>
    </source>
</evidence>
<dbReference type="EMBL" id="PDEP01000005">
    <property type="protein sequence ID" value="PEN07603.1"/>
    <property type="molecule type" value="Genomic_DNA"/>
</dbReference>
<dbReference type="InterPro" id="IPR015424">
    <property type="entry name" value="PyrdxlP-dep_Trfase"/>
</dbReference>
<dbReference type="Gene3D" id="3.90.1150.10">
    <property type="entry name" value="Aspartate Aminotransferase, domain 1"/>
    <property type="match status" value="1"/>
</dbReference>
<evidence type="ECO:0000256" key="2">
    <source>
        <dbReference type="ARBA" id="ARBA00022898"/>
    </source>
</evidence>
<dbReference type="Gene3D" id="3.40.640.10">
    <property type="entry name" value="Type I PLP-dependent aspartate aminotransferase-like (Major domain)"/>
    <property type="match status" value="1"/>
</dbReference>
<dbReference type="GO" id="GO:0019346">
    <property type="term" value="P:transsulfuration"/>
    <property type="evidence" value="ECO:0007669"/>
    <property type="project" value="InterPro"/>
</dbReference>
<dbReference type="InterPro" id="IPR015421">
    <property type="entry name" value="PyrdxlP-dep_Trfase_major"/>
</dbReference>
<dbReference type="Pfam" id="PF01053">
    <property type="entry name" value="Cys_Met_Meta_PP"/>
    <property type="match status" value="1"/>
</dbReference>
<dbReference type="GO" id="GO:0019343">
    <property type="term" value="P:cysteine biosynthetic process via cystathionine"/>
    <property type="evidence" value="ECO:0007669"/>
    <property type="project" value="TreeGrafter"/>
</dbReference>
<comment type="similarity">
    <text evidence="4">Belongs to the trans-sulfuration enzymes family.</text>
</comment>
<protein>
    <submittedName>
        <fullName evidence="5">Cystathionine gamma-synthase</fullName>
    </submittedName>
</protein>
<evidence type="ECO:0000256" key="1">
    <source>
        <dbReference type="ARBA" id="ARBA00001933"/>
    </source>
</evidence>
<dbReference type="PANTHER" id="PTHR11808:SF85">
    <property type="entry name" value="CYSTATHIONINE GAMMA-LYASE-RELATED"/>
    <property type="match status" value="1"/>
</dbReference>
<dbReference type="RefSeq" id="WP_098061791.1">
    <property type="nucleotide sequence ID" value="NZ_PDEP01000005.1"/>
</dbReference>
<keyword evidence="2 3" id="KW-0663">Pyridoxal phosphate</keyword>
<dbReference type="PANTHER" id="PTHR11808">
    <property type="entry name" value="TRANS-SULFURATION ENZYME FAMILY MEMBER"/>
    <property type="match status" value="1"/>
</dbReference>
<dbReference type="FunFam" id="3.40.640.10:FF:000046">
    <property type="entry name" value="Cystathionine gamma-lyase"/>
    <property type="match status" value="1"/>
</dbReference>
<evidence type="ECO:0000313" key="5">
    <source>
        <dbReference type="EMBL" id="PEN07603.1"/>
    </source>
</evidence>
<keyword evidence="6" id="KW-1185">Reference proteome</keyword>
<organism evidence="5 6">
    <name type="scientific">Longimonas halophila</name>
    <dbReference type="NCBI Taxonomy" id="1469170"/>
    <lineage>
        <taxon>Bacteria</taxon>
        <taxon>Pseudomonadati</taxon>
        <taxon>Rhodothermota</taxon>
        <taxon>Rhodothermia</taxon>
        <taxon>Rhodothermales</taxon>
        <taxon>Salisaetaceae</taxon>
        <taxon>Longimonas</taxon>
    </lineage>
</organism>
<feature type="modified residue" description="N6-(pyridoxal phosphate)lysine" evidence="3">
    <location>
        <position position="212"/>
    </location>
</feature>
<dbReference type="GO" id="GO:0004123">
    <property type="term" value="F:cystathionine gamma-lyase activity"/>
    <property type="evidence" value="ECO:0007669"/>
    <property type="project" value="TreeGrafter"/>
</dbReference>
<proteinExistence type="inferred from homology"/>
<evidence type="ECO:0000256" key="3">
    <source>
        <dbReference type="PIRSR" id="PIRSR001434-2"/>
    </source>
</evidence>
<reference evidence="5 6" key="1">
    <citation type="submission" date="2017-10" db="EMBL/GenBank/DDBJ databases">
        <title>Draft genome of Longimonas halophila.</title>
        <authorList>
            <person name="Goh K.M."/>
            <person name="Shamsir M.S."/>
            <person name="Lim S.W."/>
        </authorList>
    </citation>
    <scope>NUCLEOTIDE SEQUENCE [LARGE SCALE GENOMIC DNA]</scope>
    <source>
        <strain evidence="5 6">KCTC 42399</strain>
    </source>
</reference>
<dbReference type="GO" id="GO:0005737">
    <property type="term" value="C:cytoplasm"/>
    <property type="evidence" value="ECO:0007669"/>
    <property type="project" value="TreeGrafter"/>
</dbReference>
<dbReference type="PIRSF" id="PIRSF001434">
    <property type="entry name" value="CGS"/>
    <property type="match status" value="1"/>
</dbReference>
<dbReference type="CDD" id="cd00614">
    <property type="entry name" value="CGS_like"/>
    <property type="match status" value="1"/>
</dbReference>
<dbReference type="InterPro" id="IPR015422">
    <property type="entry name" value="PyrdxlP-dep_Trfase_small"/>
</dbReference>
<evidence type="ECO:0000256" key="4">
    <source>
        <dbReference type="RuleBase" id="RU362118"/>
    </source>
</evidence>
<dbReference type="InterPro" id="IPR000277">
    <property type="entry name" value="Cys/Met-Metab_PyrdxlP-dep_enz"/>
</dbReference>
<comment type="caution">
    <text evidence="5">The sequence shown here is derived from an EMBL/GenBank/DDBJ whole genome shotgun (WGS) entry which is preliminary data.</text>
</comment>
<comment type="cofactor">
    <cofactor evidence="1 4">
        <name>pyridoxal 5'-phosphate</name>
        <dbReference type="ChEBI" id="CHEBI:597326"/>
    </cofactor>
</comment>
<dbReference type="Proteomes" id="UP000221024">
    <property type="component" value="Unassembled WGS sequence"/>
</dbReference>
<accession>A0A2H3NPU2</accession>